<reference evidence="3" key="1">
    <citation type="submission" date="2019-11" db="EMBL/GenBank/DDBJ databases">
        <title>Whole genome comparisons of Staphylococcus agnetis isolates from cattle and chickens.</title>
        <authorList>
            <person name="Rhoads D."/>
            <person name="Shwani A."/>
            <person name="Adkins P."/>
            <person name="Calcutt M."/>
            <person name="Middleton J."/>
        </authorList>
    </citation>
    <scope>NUCLEOTIDE SEQUENCE</scope>
    <source>
        <strain evidence="3">1387</strain>
    </source>
</reference>
<dbReference type="PANTHER" id="PTHR43000">
    <property type="entry name" value="DTDP-D-GLUCOSE 4,6-DEHYDRATASE-RELATED"/>
    <property type="match status" value="1"/>
</dbReference>
<name>A0A2T4MIC9_9STAP</name>
<dbReference type="GeneID" id="57692515"/>
<dbReference type="SUPFAM" id="SSF51735">
    <property type="entry name" value="NAD(P)-binding Rossmann-fold domains"/>
    <property type="match status" value="1"/>
</dbReference>
<feature type="domain" description="NAD-dependent epimerase/dehydratase" evidence="2">
    <location>
        <begin position="4"/>
        <end position="203"/>
    </location>
</feature>
<evidence type="ECO:0000313" key="3">
    <source>
        <dbReference type="EMBL" id="NJI02758.1"/>
    </source>
</evidence>
<evidence type="ECO:0000259" key="2">
    <source>
        <dbReference type="Pfam" id="PF01370"/>
    </source>
</evidence>
<evidence type="ECO:0000313" key="4">
    <source>
        <dbReference type="Proteomes" id="UP000646308"/>
    </source>
</evidence>
<sequence>MKTILITGQNGYVGNHLENNLKQCHRVSRVNVKTYEWKNEDWSHIDVVIHAAALVHNNQPHANMEDYMKVNYTLTKEVAEKAKNAGVKQFIFLSTANVYGLTGRVGEDVFITPETPIQPNTAYGISKMYAERALNEIATPQFNVAHIRPPMIYGYKAPGNFSKLEKVAKYLPIIPDIQNKRSAIYIDHLARFISVLIDKGTGGIYHPQDDFDLNTTRVIQTIRQRLGKPTVTIPFPHHCLKLLNYISLARKLYGNLKYDETLEDHVITYEQDDFYSVMQATLNQ</sequence>
<comment type="caution">
    <text evidence="3">The sequence shown here is derived from an EMBL/GenBank/DDBJ whole genome shotgun (WGS) entry which is preliminary data.</text>
</comment>
<dbReference type="Pfam" id="PF01370">
    <property type="entry name" value="Epimerase"/>
    <property type="match status" value="1"/>
</dbReference>
<proteinExistence type="inferred from homology"/>
<dbReference type="AlphaFoldDB" id="A0A2T4MIC9"/>
<accession>A0A2T4MIC9</accession>
<comment type="similarity">
    <text evidence="1">Belongs to the NAD(P)-dependent epimerase/dehydratase family.</text>
</comment>
<protein>
    <submittedName>
        <fullName evidence="3">NAD-dependent epimerase/dehydratase family protein</fullName>
    </submittedName>
</protein>
<dbReference type="Gene3D" id="3.40.50.720">
    <property type="entry name" value="NAD(P)-binding Rossmann-like Domain"/>
    <property type="match status" value="1"/>
</dbReference>
<organism evidence="3 4">
    <name type="scientific">Staphylococcus agnetis</name>
    <dbReference type="NCBI Taxonomy" id="985762"/>
    <lineage>
        <taxon>Bacteria</taxon>
        <taxon>Bacillati</taxon>
        <taxon>Bacillota</taxon>
        <taxon>Bacilli</taxon>
        <taxon>Bacillales</taxon>
        <taxon>Staphylococcaceae</taxon>
        <taxon>Staphylococcus</taxon>
    </lineage>
</organism>
<dbReference type="EMBL" id="WMFL01000079">
    <property type="protein sequence ID" value="NJI02758.1"/>
    <property type="molecule type" value="Genomic_DNA"/>
</dbReference>
<evidence type="ECO:0000256" key="1">
    <source>
        <dbReference type="ARBA" id="ARBA00007637"/>
    </source>
</evidence>
<gene>
    <name evidence="3" type="ORF">GLV84_07950</name>
</gene>
<dbReference type="Proteomes" id="UP000646308">
    <property type="component" value="Unassembled WGS sequence"/>
</dbReference>
<dbReference type="InterPro" id="IPR001509">
    <property type="entry name" value="Epimerase_deHydtase"/>
</dbReference>
<dbReference type="RefSeq" id="WP_107368594.1">
    <property type="nucleotide sequence ID" value="NZ_CP031266.1"/>
</dbReference>
<dbReference type="InterPro" id="IPR036291">
    <property type="entry name" value="NAD(P)-bd_dom_sf"/>
</dbReference>